<geneLocation type="plasmid" evidence="2">
    <name>unnamed1</name>
</geneLocation>
<organism evidence="2">
    <name type="scientific">Streptomyces sp. R39</name>
    <dbReference type="NCBI Taxonomy" id="3238631"/>
    <lineage>
        <taxon>Bacteria</taxon>
        <taxon>Bacillati</taxon>
        <taxon>Actinomycetota</taxon>
        <taxon>Actinomycetes</taxon>
        <taxon>Kitasatosporales</taxon>
        <taxon>Streptomycetaceae</taxon>
        <taxon>Streptomyces</taxon>
    </lineage>
</organism>
<evidence type="ECO:0000256" key="1">
    <source>
        <dbReference type="SAM" id="MobiDB-lite"/>
    </source>
</evidence>
<reference evidence="2" key="1">
    <citation type="submission" date="2024-07" db="EMBL/GenBank/DDBJ databases">
        <authorList>
            <person name="Yu S.T."/>
        </authorList>
    </citation>
    <scope>NUCLEOTIDE SEQUENCE</scope>
    <source>
        <strain evidence="2">R39</strain>
        <plasmid evidence="2">unnamed1</plasmid>
    </source>
</reference>
<name>A0AB39R4K6_9ACTN</name>
<sequence length="123" mass="12962">MTTPAAIAHRAAKILGSAWNAYTGSWEALGRLNAPDTDTYTLDVDVDEGELRLTAGLDPTGPIATFREMHTPAGIAAVTEAVAQEIRRHLAETAPDPTASDGPSQARTEAPPPPGRPHSHHLP</sequence>
<dbReference type="RefSeq" id="WP_369228419.1">
    <property type="nucleotide sequence ID" value="NZ_CP163442.1"/>
</dbReference>
<dbReference type="EMBL" id="CP163442">
    <property type="protein sequence ID" value="XDQ49892.1"/>
    <property type="molecule type" value="Genomic_DNA"/>
</dbReference>
<evidence type="ECO:0000313" key="2">
    <source>
        <dbReference type="EMBL" id="XDQ49892.1"/>
    </source>
</evidence>
<proteinExistence type="predicted"/>
<feature type="region of interest" description="Disordered" evidence="1">
    <location>
        <begin position="89"/>
        <end position="123"/>
    </location>
</feature>
<dbReference type="AlphaFoldDB" id="A0AB39R4K6"/>
<protein>
    <submittedName>
        <fullName evidence="2">Uncharacterized protein</fullName>
    </submittedName>
</protein>
<gene>
    <name evidence="2" type="ORF">AB5J52_48075</name>
</gene>
<keyword evidence="2" id="KW-0614">Plasmid</keyword>
<accession>A0AB39R4K6</accession>